<dbReference type="eggNOG" id="COG0609">
    <property type="taxonomic scope" value="Bacteria"/>
</dbReference>
<keyword evidence="6 8" id="KW-1133">Transmembrane helix</keyword>
<feature type="transmembrane region" description="Helical" evidence="8">
    <location>
        <begin position="302"/>
        <end position="319"/>
    </location>
</feature>
<evidence type="ECO:0000256" key="1">
    <source>
        <dbReference type="ARBA" id="ARBA00004651"/>
    </source>
</evidence>
<comment type="subcellular location">
    <subcellularLocation>
        <location evidence="1">Cell membrane</location>
        <topology evidence="1">Multi-pass membrane protein</topology>
    </subcellularLocation>
</comment>
<dbReference type="HOGENOM" id="CLU_013016_0_2_12"/>
<keyword evidence="7 8" id="KW-0472">Membrane</keyword>
<feature type="transmembrane region" description="Helical" evidence="8">
    <location>
        <begin position="87"/>
        <end position="107"/>
    </location>
</feature>
<dbReference type="OrthoDB" id="9792889at2"/>
<evidence type="ECO:0000256" key="3">
    <source>
        <dbReference type="ARBA" id="ARBA00022448"/>
    </source>
</evidence>
<keyword evidence="3" id="KW-0813">Transport</keyword>
<evidence type="ECO:0000256" key="5">
    <source>
        <dbReference type="ARBA" id="ARBA00022692"/>
    </source>
</evidence>
<accession>G8QUY7</accession>
<feature type="transmembrane region" description="Helical" evidence="8">
    <location>
        <begin position="113"/>
        <end position="131"/>
    </location>
</feature>
<evidence type="ECO:0000256" key="7">
    <source>
        <dbReference type="ARBA" id="ARBA00023136"/>
    </source>
</evidence>
<feature type="transmembrane region" description="Helical" evidence="8">
    <location>
        <begin position="183"/>
        <end position="203"/>
    </location>
</feature>
<comment type="similarity">
    <text evidence="2">Belongs to the binding-protein-dependent transport system permease family. FecCD subfamily.</text>
</comment>
<dbReference type="KEGG" id="sgp:SpiGrapes_0304"/>
<dbReference type="RefSeq" id="WP_014269012.1">
    <property type="nucleotide sequence ID" value="NC_016633.1"/>
</dbReference>
<dbReference type="InterPro" id="IPR037294">
    <property type="entry name" value="ABC_BtuC-like"/>
</dbReference>
<feature type="transmembrane region" description="Helical" evidence="8">
    <location>
        <begin position="143"/>
        <end position="163"/>
    </location>
</feature>
<dbReference type="PANTHER" id="PTHR30472">
    <property type="entry name" value="FERRIC ENTEROBACTIN TRANSPORT SYSTEM PERMEASE PROTEIN"/>
    <property type="match status" value="1"/>
</dbReference>
<keyword evidence="5 8" id="KW-0812">Transmembrane</keyword>
<dbReference type="GO" id="GO:0005886">
    <property type="term" value="C:plasma membrane"/>
    <property type="evidence" value="ECO:0007669"/>
    <property type="project" value="UniProtKB-SubCell"/>
</dbReference>
<gene>
    <name evidence="9" type="ordered locus">SpiGrapes_0304</name>
</gene>
<keyword evidence="4" id="KW-1003">Cell membrane</keyword>
<feature type="transmembrane region" description="Helical" evidence="8">
    <location>
        <begin position="230"/>
        <end position="260"/>
    </location>
</feature>
<dbReference type="Proteomes" id="UP000005632">
    <property type="component" value="Chromosome"/>
</dbReference>
<dbReference type="Gene3D" id="1.10.3470.10">
    <property type="entry name" value="ABC transporter involved in vitamin B12 uptake, BtuC"/>
    <property type="match status" value="1"/>
</dbReference>
<dbReference type="STRING" id="158190.SpiGrapes_0304"/>
<feature type="transmembrane region" description="Helical" evidence="8">
    <location>
        <begin position="55"/>
        <end position="75"/>
    </location>
</feature>
<name>G8QUY7_SPHPG</name>
<dbReference type="AlphaFoldDB" id="G8QUY7"/>
<dbReference type="FunFam" id="1.10.3470.10:FF:000001">
    <property type="entry name" value="Vitamin B12 ABC transporter permease BtuC"/>
    <property type="match status" value="1"/>
</dbReference>
<evidence type="ECO:0000256" key="6">
    <source>
        <dbReference type="ARBA" id="ARBA00022989"/>
    </source>
</evidence>
<protein>
    <submittedName>
        <fullName evidence="9">ABC-type Fe3+-siderophore transport system, permease component</fullName>
    </submittedName>
</protein>
<dbReference type="EMBL" id="CP003155">
    <property type="protein sequence ID" value="AEV28163.1"/>
    <property type="molecule type" value="Genomic_DNA"/>
</dbReference>
<evidence type="ECO:0000256" key="4">
    <source>
        <dbReference type="ARBA" id="ARBA00022475"/>
    </source>
</evidence>
<dbReference type="PANTHER" id="PTHR30472:SF25">
    <property type="entry name" value="ABC TRANSPORTER PERMEASE PROTEIN MJ0876-RELATED"/>
    <property type="match status" value="1"/>
</dbReference>
<evidence type="ECO:0000256" key="2">
    <source>
        <dbReference type="ARBA" id="ARBA00007935"/>
    </source>
</evidence>
<sequence>MKRHLSTIFTFCIILLGFTSLTLGPAKISFADTLATFLGNETDPSFPYIIFNLRLPRVLAAIFCGTILGSSGAVFQSALRNPMADPFVLGVSSGASFGVALAITLGYASVLGLPFSALLGALLTTLFIFLIGSHTKVSQTTLILTGVAANYILSAGMTLLMFLNHEQYDRILFWTLGSFSSSTWSQVGFTFVCSLICIIPLYIRHRDLDMLLLDEGSALSGGLPMGKARILLLLLSTFGVATCVSFFGVIGFIGLMAPHIIRILIGPNHKNLLLPTSLLGSLLLLGSDTLSRCLLQSGEMPVGVITSLLGAPLFVWMLRKGRHSYV</sequence>
<proteinExistence type="inferred from homology"/>
<evidence type="ECO:0000313" key="9">
    <source>
        <dbReference type="EMBL" id="AEV28163.1"/>
    </source>
</evidence>
<evidence type="ECO:0000313" key="10">
    <source>
        <dbReference type="Proteomes" id="UP000005632"/>
    </source>
</evidence>
<keyword evidence="10" id="KW-1185">Reference proteome</keyword>
<dbReference type="Pfam" id="PF01032">
    <property type="entry name" value="FecCD"/>
    <property type="match status" value="1"/>
</dbReference>
<dbReference type="InterPro" id="IPR000522">
    <property type="entry name" value="ABC_transptr_permease_BtuC"/>
</dbReference>
<dbReference type="CDD" id="cd06550">
    <property type="entry name" value="TM_ABC_iron-siderophores_like"/>
    <property type="match status" value="1"/>
</dbReference>
<reference evidence="9 10" key="1">
    <citation type="submission" date="2011-11" db="EMBL/GenBank/DDBJ databases">
        <title>Complete sequence of Spirochaeta sp. grapes.</title>
        <authorList>
            <consortium name="US DOE Joint Genome Institute"/>
            <person name="Lucas S."/>
            <person name="Han J."/>
            <person name="Lapidus A."/>
            <person name="Cheng J.-F."/>
            <person name="Goodwin L."/>
            <person name="Pitluck S."/>
            <person name="Peters L."/>
            <person name="Ovchinnikova G."/>
            <person name="Munk A.C."/>
            <person name="Detter J.C."/>
            <person name="Han C."/>
            <person name="Tapia R."/>
            <person name="Land M."/>
            <person name="Hauser L."/>
            <person name="Kyrpides N."/>
            <person name="Ivanova N."/>
            <person name="Pagani I."/>
            <person name="Ritalahtilisa K."/>
            <person name="Loeffler F."/>
            <person name="Woyke T."/>
        </authorList>
    </citation>
    <scope>NUCLEOTIDE SEQUENCE [LARGE SCALE GENOMIC DNA]</scope>
    <source>
        <strain evidence="10">ATCC BAA-1885 / DSM 22778 / Grapes</strain>
    </source>
</reference>
<organism evidence="9 10">
    <name type="scientific">Sphaerochaeta pleomorpha (strain ATCC BAA-1885 / DSM 22778 / Grapes)</name>
    <dbReference type="NCBI Taxonomy" id="158190"/>
    <lineage>
        <taxon>Bacteria</taxon>
        <taxon>Pseudomonadati</taxon>
        <taxon>Spirochaetota</taxon>
        <taxon>Spirochaetia</taxon>
        <taxon>Spirochaetales</taxon>
        <taxon>Sphaerochaetaceae</taxon>
        <taxon>Sphaerochaeta</taxon>
    </lineage>
</organism>
<dbReference type="GO" id="GO:0022857">
    <property type="term" value="F:transmembrane transporter activity"/>
    <property type="evidence" value="ECO:0007669"/>
    <property type="project" value="InterPro"/>
</dbReference>
<evidence type="ECO:0000256" key="8">
    <source>
        <dbReference type="SAM" id="Phobius"/>
    </source>
</evidence>
<dbReference type="SUPFAM" id="SSF81345">
    <property type="entry name" value="ABC transporter involved in vitamin B12 uptake, BtuC"/>
    <property type="match status" value="1"/>
</dbReference>